<proteinExistence type="predicted"/>
<feature type="domain" description="Alcohol dehydrogenase-like N-terminal" evidence="2">
    <location>
        <begin position="33"/>
        <end position="96"/>
    </location>
</feature>
<dbReference type="AlphaFoldDB" id="A0A2P2IIL3"/>
<keyword evidence="1" id="KW-0812">Transmembrane</keyword>
<dbReference type="EMBL" id="GGEC01000548">
    <property type="protein sequence ID" value="MBW81031.1"/>
    <property type="molecule type" value="Transcribed_RNA"/>
</dbReference>
<dbReference type="InterPro" id="IPR052733">
    <property type="entry name" value="Chloroplast_QOR"/>
</dbReference>
<evidence type="ECO:0000259" key="2">
    <source>
        <dbReference type="Pfam" id="PF08240"/>
    </source>
</evidence>
<dbReference type="Gene3D" id="3.90.180.10">
    <property type="entry name" value="Medium-chain alcohol dehydrogenases, catalytic domain"/>
    <property type="match status" value="1"/>
</dbReference>
<protein>
    <submittedName>
        <fullName evidence="3">Quinone oxidoreductase</fullName>
    </submittedName>
</protein>
<evidence type="ECO:0000313" key="3">
    <source>
        <dbReference type="EMBL" id="MBW81031.1"/>
    </source>
</evidence>
<name>A0A2P2IIL3_RHIMU</name>
<dbReference type="InterPro" id="IPR013154">
    <property type="entry name" value="ADH-like_N"/>
</dbReference>
<keyword evidence="1" id="KW-1133">Transmembrane helix</keyword>
<organism evidence="3">
    <name type="scientific">Rhizophora mucronata</name>
    <name type="common">Asiatic mangrove</name>
    <dbReference type="NCBI Taxonomy" id="61149"/>
    <lineage>
        <taxon>Eukaryota</taxon>
        <taxon>Viridiplantae</taxon>
        <taxon>Streptophyta</taxon>
        <taxon>Embryophyta</taxon>
        <taxon>Tracheophyta</taxon>
        <taxon>Spermatophyta</taxon>
        <taxon>Magnoliopsida</taxon>
        <taxon>eudicotyledons</taxon>
        <taxon>Gunneridae</taxon>
        <taxon>Pentapetalae</taxon>
        <taxon>rosids</taxon>
        <taxon>fabids</taxon>
        <taxon>Malpighiales</taxon>
        <taxon>Rhizophoraceae</taxon>
        <taxon>Rhizophora</taxon>
    </lineage>
</organism>
<dbReference type="Pfam" id="PF08240">
    <property type="entry name" value="ADH_N"/>
    <property type="match status" value="1"/>
</dbReference>
<dbReference type="PANTHER" id="PTHR44013">
    <property type="entry name" value="ZINC-TYPE ALCOHOL DEHYDROGENASE-LIKE PROTEIN C16A3.02C"/>
    <property type="match status" value="1"/>
</dbReference>
<accession>A0A2P2IIL3</accession>
<dbReference type="InterPro" id="IPR011032">
    <property type="entry name" value="GroES-like_sf"/>
</dbReference>
<keyword evidence="1" id="KW-0472">Membrane</keyword>
<dbReference type="PANTHER" id="PTHR44013:SF1">
    <property type="entry name" value="ZINC-TYPE ALCOHOL DEHYDROGENASE-LIKE PROTEIN C16A3.02C"/>
    <property type="match status" value="1"/>
</dbReference>
<dbReference type="SUPFAM" id="SSF50129">
    <property type="entry name" value="GroES-like"/>
    <property type="match status" value="1"/>
</dbReference>
<sequence>MMGKLMRAVRYDSYGGGAADLKHVEVPVPTPKKDEVLLKIEAASLNPLDWKIQKGVTRPFFKPPKFPHIPVTDVAGEVVDVGSEIKSFKVGDKVVAILYHNVSAYSGFCLFASFRFLIGLIVLAFQRAADGRLAVEIII</sequence>
<evidence type="ECO:0000256" key="1">
    <source>
        <dbReference type="SAM" id="Phobius"/>
    </source>
</evidence>
<reference evidence="3" key="1">
    <citation type="submission" date="2018-02" db="EMBL/GenBank/DDBJ databases">
        <title>Rhizophora mucronata_Transcriptome.</title>
        <authorList>
            <person name="Meera S.P."/>
            <person name="Sreeshan A."/>
            <person name="Augustine A."/>
        </authorList>
    </citation>
    <scope>NUCLEOTIDE SEQUENCE</scope>
    <source>
        <tissue evidence="3">Leaf</tissue>
    </source>
</reference>
<feature type="transmembrane region" description="Helical" evidence="1">
    <location>
        <begin position="102"/>
        <end position="125"/>
    </location>
</feature>